<sequence length="282" mass="30626">MPRKVRSDRMTLTRRDITELLARHGLEPSRALGQNFLADPNTVRRIVRLACIDASSNVVEIGPGVGSLTTELAATGANVVAVELDRHLLPVLAETVEPLGVRVVHGDALEIDWGEVLSADKQWHLVANLPYNVATTIVLDLLDDVPQIETMLVMVQREVGERLAASAGDGAYGIPSVKLSLWATASIAARIPATVFIPQPRVESVMVRIERRSAPVVSVDHDSLMDIVRTAFGQRRKMLRRSLSSKVTTEQFEAAGIDPSERPERLDVVQWGALTAAVLAGA</sequence>
<evidence type="ECO:0000256" key="1">
    <source>
        <dbReference type="ARBA" id="ARBA00022490"/>
    </source>
</evidence>
<dbReference type="EMBL" id="CAEZTR010000168">
    <property type="protein sequence ID" value="CAB4590824.1"/>
    <property type="molecule type" value="Genomic_DNA"/>
</dbReference>
<dbReference type="FunFam" id="3.40.50.150:FF:000023">
    <property type="entry name" value="Ribosomal RNA small subunit methyltransferase A"/>
    <property type="match status" value="1"/>
</dbReference>
<evidence type="ECO:0000313" key="8">
    <source>
        <dbReference type="EMBL" id="CAB4541483.1"/>
    </source>
</evidence>
<evidence type="ECO:0000256" key="2">
    <source>
        <dbReference type="ARBA" id="ARBA00022552"/>
    </source>
</evidence>
<evidence type="ECO:0000313" key="10">
    <source>
        <dbReference type="EMBL" id="CAB4590824.1"/>
    </source>
</evidence>
<dbReference type="PROSITE" id="PS01131">
    <property type="entry name" value="RRNA_A_DIMETH"/>
    <property type="match status" value="1"/>
</dbReference>
<feature type="domain" description="Ribosomal RNA adenine methylase transferase N-terminal" evidence="7">
    <location>
        <begin position="42"/>
        <end position="213"/>
    </location>
</feature>
<dbReference type="SUPFAM" id="SSF53335">
    <property type="entry name" value="S-adenosyl-L-methionine-dependent methyltransferases"/>
    <property type="match status" value="1"/>
</dbReference>
<dbReference type="Gene3D" id="3.40.50.150">
    <property type="entry name" value="Vaccinia Virus protein VP39"/>
    <property type="match status" value="1"/>
</dbReference>
<keyword evidence="1" id="KW-0963">Cytoplasm</keyword>
<keyword evidence="4" id="KW-0808">Transferase</keyword>
<dbReference type="EMBL" id="CAEZXE010000017">
    <property type="protein sequence ID" value="CAB4670551.1"/>
    <property type="molecule type" value="Genomic_DNA"/>
</dbReference>
<keyword evidence="2" id="KW-0698">rRNA processing</keyword>
<dbReference type="Pfam" id="PF00398">
    <property type="entry name" value="RrnaAD"/>
    <property type="match status" value="1"/>
</dbReference>
<dbReference type="NCBIfam" id="TIGR00755">
    <property type="entry name" value="ksgA"/>
    <property type="match status" value="1"/>
</dbReference>
<dbReference type="InterPro" id="IPR011530">
    <property type="entry name" value="rRNA_adenine_dimethylase"/>
</dbReference>
<organism evidence="12">
    <name type="scientific">freshwater metagenome</name>
    <dbReference type="NCBI Taxonomy" id="449393"/>
    <lineage>
        <taxon>unclassified sequences</taxon>
        <taxon>metagenomes</taxon>
        <taxon>ecological metagenomes</taxon>
    </lineage>
</organism>
<evidence type="ECO:0000313" key="9">
    <source>
        <dbReference type="EMBL" id="CAB4558274.1"/>
    </source>
</evidence>
<evidence type="ECO:0000313" key="12">
    <source>
        <dbReference type="EMBL" id="CAB4670551.1"/>
    </source>
</evidence>
<evidence type="ECO:0000256" key="5">
    <source>
        <dbReference type="ARBA" id="ARBA00022691"/>
    </source>
</evidence>
<dbReference type="EMBL" id="CAEZSU010000014">
    <property type="protein sequence ID" value="CAB4541483.1"/>
    <property type="molecule type" value="Genomic_DNA"/>
</dbReference>
<proteinExistence type="inferred from homology"/>
<dbReference type="SMART" id="SM00650">
    <property type="entry name" value="rADc"/>
    <property type="match status" value="1"/>
</dbReference>
<dbReference type="InterPro" id="IPR020598">
    <property type="entry name" value="rRNA_Ade_methylase_Trfase_N"/>
</dbReference>
<gene>
    <name evidence="8" type="ORF">UFOPK1495_00223</name>
    <name evidence="9" type="ORF">UFOPK1603_00359</name>
    <name evidence="10" type="ORF">UFOPK1711_01810</name>
    <name evidence="11" type="ORF">UFOPK2143_00320</name>
    <name evidence="12" type="ORF">UFOPK2350_00322</name>
</gene>
<keyword evidence="3" id="KW-0489">Methyltransferase</keyword>
<dbReference type="EMBL" id="CAEZTG010000020">
    <property type="protein sequence ID" value="CAB4558274.1"/>
    <property type="molecule type" value="Genomic_DNA"/>
</dbReference>
<dbReference type="InterPro" id="IPR020596">
    <property type="entry name" value="rRNA_Ade_Mease_Trfase_CS"/>
</dbReference>
<dbReference type="CDD" id="cd02440">
    <property type="entry name" value="AdoMet_MTases"/>
    <property type="match status" value="1"/>
</dbReference>
<evidence type="ECO:0000259" key="7">
    <source>
        <dbReference type="SMART" id="SM00650"/>
    </source>
</evidence>
<dbReference type="FunFam" id="1.10.8.100:FF:000001">
    <property type="entry name" value="Ribosomal RNA small subunit methyltransferase A"/>
    <property type="match status" value="1"/>
</dbReference>
<keyword evidence="6" id="KW-0694">RNA-binding</keyword>
<keyword evidence="5" id="KW-0949">S-adenosyl-L-methionine</keyword>
<name>A0A6J6M8R0_9ZZZZ</name>
<reference evidence="12" key="1">
    <citation type="submission" date="2020-05" db="EMBL/GenBank/DDBJ databases">
        <authorList>
            <person name="Chiriac C."/>
            <person name="Salcher M."/>
            <person name="Ghai R."/>
            <person name="Kavagutti S V."/>
        </authorList>
    </citation>
    <scope>NUCLEOTIDE SEQUENCE</scope>
</reference>
<dbReference type="Gene3D" id="1.10.8.100">
    <property type="entry name" value="Ribosomal RNA adenine dimethylase-like, domain 2"/>
    <property type="match status" value="1"/>
</dbReference>
<dbReference type="PANTHER" id="PTHR11727">
    <property type="entry name" value="DIMETHYLADENOSINE TRANSFERASE"/>
    <property type="match status" value="1"/>
</dbReference>
<dbReference type="GO" id="GO:0000179">
    <property type="term" value="F:rRNA (adenine-N6,N6-)-dimethyltransferase activity"/>
    <property type="evidence" value="ECO:0007669"/>
    <property type="project" value="InterPro"/>
</dbReference>
<evidence type="ECO:0000256" key="6">
    <source>
        <dbReference type="ARBA" id="ARBA00022884"/>
    </source>
</evidence>
<dbReference type="HAMAP" id="MF_00607">
    <property type="entry name" value="16SrRNA_methyltr_A"/>
    <property type="match status" value="1"/>
</dbReference>
<protein>
    <submittedName>
        <fullName evidence="12">Unannotated protein</fullName>
    </submittedName>
</protein>
<dbReference type="GO" id="GO:0005829">
    <property type="term" value="C:cytosol"/>
    <property type="evidence" value="ECO:0007669"/>
    <property type="project" value="TreeGrafter"/>
</dbReference>
<dbReference type="InterPro" id="IPR029063">
    <property type="entry name" value="SAM-dependent_MTases_sf"/>
</dbReference>
<evidence type="ECO:0000313" key="11">
    <source>
        <dbReference type="EMBL" id="CAB4637160.1"/>
    </source>
</evidence>
<evidence type="ECO:0000256" key="3">
    <source>
        <dbReference type="ARBA" id="ARBA00022603"/>
    </source>
</evidence>
<dbReference type="AlphaFoldDB" id="A0A6J6M8R0"/>
<dbReference type="EMBL" id="CAEZVV010000010">
    <property type="protein sequence ID" value="CAB4637160.1"/>
    <property type="molecule type" value="Genomic_DNA"/>
</dbReference>
<dbReference type="GO" id="GO:0003723">
    <property type="term" value="F:RNA binding"/>
    <property type="evidence" value="ECO:0007669"/>
    <property type="project" value="UniProtKB-KW"/>
</dbReference>
<dbReference type="PROSITE" id="PS51689">
    <property type="entry name" value="SAM_RNA_A_N6_MT"/>
    <property type="match status" value="1"/>
</dbReference>
<accession>A0A6J6M8R0</accession>
<dbReference type="InterPro" id="IPR001737">
    <property type="entry name" value="KsgA/Erm"/>
</dbReference>
<evidence type="ECO:0000256" key="4">
    <source>
        <dbReference type="ARBA" id="ARBA00022679"/>
    </source>
</evidence>
<dbReference type="InterPro" id="IPR023165">
    <property type="entry name" value="rRNA_Ade_diMease-like_C"/>
</dbReference>
<dbReference type="PANTHER" id="PTHR11727:SF7">
    <property type="entry name" value="DIMETHYLADENOSINE TRANSFERASE-RELATED"/>
    <property type="match status" value="1"/>
</dbReference>